<evidence type="ECO:0000259" key="2">
    <source>
        <dbReference type="Pfam" id="PF25298"/>
    </source>
</evidence>
<name>A0A1S4ENV9_DIACI</name>
<sequence>MMQEMNSKLLKTIDEQNGKIKKLEEENKSLMWRLNDIEQYSRRSNVQINNIPVVANEDIGELLREMGEKIGVHIDYKMDIQAAHRVPSRNENSKPIIVKFTNRAKRDEFLVAANKKKLKCSQLEATKELLFSANSQIYVNNHLSPDNKKIFYEARKCVRERKLKTVRFRNGKVYVQRDDMSRLTPIRDLDDLKPFLNH</sequence>
<dbReference type="GeneID" id="108253775"/>
<evidence type="ECO:0000256" key="1">
    <source>
        <dbReference type="SAM" id="Coils"/>
    </source>
</evidence>
<dbReference type="RefSeq" id="XP_017303870.1">
    <property type="nucleotide sequence ID" value="XM_017448381.1"/>
</dbReference>
<organism evidence="3 4">
    <name type="scientific">Diaphorina citri</name>
    <name type="common">Asian citrus psyllid</name>
    <dbReference type="NCBI Taxonomy" id="121845"/>
    <lineage>
        <taxon>Eukaryota</taxon>
        <taxon>Metazoa</taxon>
        <taxon>Ecdysozoa</taxon>
        <taxon>Arthropoda</taxon>
        <taxon>Hexapoda</taxon>
        <taxon>Insecta</taxon>
        <taxon>Pterygota</taxon>
        <taxon>Neoptera</taxon>
        <taxon>Paraneoptera</taxon>
        <taxon>Hemiptera</taxon>
        <taxon>Sternorrhyncha</taxon>
        <taxon>Psylloidea</taxon>
        <taxon>Psyllidae</taxon>
        <taxon>Diaphorininae</taxon>
        <taxon>Diaphorina</taxon>
    </lineage>
</organism>
<dbReference type="Pfam" id="PF25298">
    <property type="entry name" value="Baculo_FP_2nd"/>
    <property type="match status" value="1"/>
</dbReference>
<dbReference type="InterPro" id="IPR057251">
    <property type="entry name" value="FP_C"/>
</dbReference>
<dbReference type="PaxDb" id="121845-A0A1S4ENV9"/>
<evidence type="ECO:0000313" key="3">
    <source>
        <dbReference type="Proteomes" id="UP000079169"/>
    </source>
</evidence>
<feature type="domain" description="FP protein C-terminal" evidence="2">
    <location>
        <begin position="145"/>
        <end position="193"/>
    </location>
</feature>
<evidence type="ECO:0000313" key="4">
    <source>
        <dbReference type="RefSeq" id="XP_017303870.1"/>
    </source>
</evidence>
<dbReference type="OMA" id="ISHRMPS"/>
<dbReference type="KEGG" id="dci:108253775"/>
<keyword evidence="1" id="KW-0175">Coiled coil</keyword>
<protein>
    <submittedName>
        <fullName evidence="4">Uncharacterized protein LOC108253775</fullName>
    </submittedName>
</protein>
<reference evidence="4" key="1">
    <citation type="submission" date="2025-08" db="UniProtKB">
        <authorList>
            <consortium name="RefSeq"/>
        </authorList>
    </citation>
    <scope>IDENTIFICATION</scope>
</reference>
<dbReference type="Gene3D" id="3.30.70.1820">
    <property type="entry name" value="L1 transposable element, RRM domain"/>
    <property type="match status" value="1"/>
</dbReference>
<dbReference type="AlphaFoldDB" id="A0A1S4ENV9"/>
<dbReference type="PANTHER" id="PTHR11505">
    <property type="entry name" value="L1 TRANSPOSABLE ELEMENT-RELATED"/>
    <property type="match status" value="1"/>
</dbReference>
<dbReference type="Proteomes" id="UP000079169">
    <property type="component" value="Unplaced"/>
</dbReference>
<keyword evidence="3" id="KW-1185">Reference proteome</keyword>
<dbReference type="InterPro" id="IPR004244">
    <property type="entry name" value="Transposase_22"/>
</dbReference>
<feature type="coiled-coil region" evidence="1">
    <location>
        <begin position="6"/>
        <end position="40"/>
    </location>
</feature>
<gene>
    <name evidence="4" type="primary">LOC108253775</name>
</gene>
<dbReference type="STRING" id="121845.A0A1S4ENV9"/>
<accession>A0A1S4ENV9</accession>
<proteinExistence type="predicted"/>